<organism evidence="1">
    <name type="scientific">Anguilla anguilla</name>
    <name type="common">European freshwater eel</name>
    <name type="synonym">Muraena anguilla</name>
    <dbReference type="NCBI Taxonomy" id="7936"/>
    <lineage>
        <taxon>Eukaryota</taxon>
        <taxon>Metazoa</taxon>
        <taxon>Chordata</taxon>
        <taxon>Craniata</taxon>
        <taxon>Vertebrata</taxon>
        <taxon>Euteleostomi</taxon>
        <taxon>Actinopterygii</taxon>
        <taxon>Neopterygii</taxon>
        <taxon>Teleostei</taxon>
        <taxon>Anguilliformes</taxon>
        <taxon>Anguillidae</taxon>
        <taxon>Anguilla</taxon>
    </lineage>
</organism>
<dbReference type="AlphaFoldDB" id="A0A0E9S632"/>
<protein>
    <submittedName>
        <fullName evidence="1">Uncharacterized protein</fullName>
    </submittedName>
</protein>
<dbReference type="EMBL" id="GBXM01071905">
    <property type="protein sequence ID" value="JAH36672.1"/>
    <property type="molecule type" value="Transcribed_RNA"/>
</dbReference>
<reference evidence="1" key="2">
    <citation type="journal article" date="2015" name="Fish Shellfish Immunol.">
        <title>Early steps in the European eel (Anguilla anguilla)-Vibrio vulnificus interaction in the gills: Role of the RtxA13 toxin.</title>
        <authorList>
            <person name="Callol A."/>
            <person name="Pajuelo D."/>
            <person name="Ebbesson L."/>
            <person name="Teles M."/>
            <person name="MacKenzie S."/>
            <person name="Amaro C."/>
        </authorList>
    </citation>
    <scope>NUCLEOTIDE SEQUENCE</scope>
</reference>
<reference evidence="1" key="1">
    <citation type="submission" date="2014-11" db="EMBL/GenBank/DDBJ databases">
        <authorList>
            <person name="Amaro Gonzalez C."/>
        </authorList>
    </citation>
    <scope>NUCLEOTIDE SEQUENCE</scope>
</reference>
<proteinExistence type="predicted"/>
<name>A0A0E9S632_ANGAN</name>
<accession>A0A0E9S632</accession>
<evidence type="ECO:0000313" key="1">
    <source>
        <dbReference type="EMBL" id="JAH36672.1"/>
    </source>
</evidence>
<sequence>MCRLFISMVHEHTYSCFVYCARFFISIHKCKGQVNTDLGNS</sequence>